<dbReference type="Pfam" id="PF00749">
    <property type="entry name" value="tRNA-synt_1c"/>
    <property type="match status" value="1"/>
</dbReference>
<evidence type="ECO:0000256" key="3">
    <source>
        <dbReference type="ARBA" id="ARBA00022840"/>
    </source>
</evidence>
<keyword evidence="4" id="KW-0648">Protein biosynthesis</keyword>
<accession>A0A3S5CJ95</accession>
<dbReference type="PANTHER" id="PTHR43097:SF5">
    <property type="entry name" value="GLUTAMATE--TRNA LIGASE"/>
    <property type="match status" value="1"/>
</dbReference>
<reference evidence="7" key="1">
    <citation type="submission" date="2018-11" db="EMBL/GenBank/DDBJ databases">
        <authorList>
            <consortium name="Pathogen Informatics"/>
        </authorList>
    </citation>
    <scope>NUCLEOTIDE SEQUENCE</scope>
</reference>
<evidence type="ECO:0000259" key="6">
    <source>
        <dbReference type="Pfam" id="PF00749"/>
    </source>
</evidence>
<dbReference type="InterPro" id="IPR020058">
    <property type="entry name" value="Glu/Gln-tRNA-synth_Ib_cat-dom"/>
</dbReference>
<organism evidence="7 8">
    <name type="scientific">Protopolystoma xenopodis</name>
    <dbReference type="NCBI Taxonomy" id="117903"/>
    <lineage>
        <taxon>Eukaryota</taxon>
        <taxon>Metazoa</taxon>
        <taxon>Spiralia</taxon>
        <taxon>Lophotrochozoa</taxon>
        <taxon>Platyhelminthes</taxon>
        <taxon>Monogenea</taxon>
        <taxon>Polyopisthocotylea</taxon>
        <taxon>Polystomatidea</taxon>
        <taxon>Polystomatidae</taxon>
        <taxon>Protopolystoma</taxon>
    </lineage>
</organism>
<evidence type="ECO:0000313" key="8">
    <source>
        <dbReference type="Proteomes" id="UP000784294"/>
    </source>
</evidence>
<proteinExistence type="predicted"/>
<name>A0A3S5CJ95_9PLAT</name>
<dbReference type="GO" id="GO:0005524">
    <property type="term" value="F:ATP binding"/>
    <property type="evidence" value="ECO:0007669"/>
    <property type="project" value="UniProtKB-KW"/>
</dbReference>
<dbReference type="Gene3D" id="3.40.50.620">
    <property type="entry name" value="HUPs"/>
    <property type="match status" value="1"/>
</dbReference>
<dbReference type="EMBL" id="CAAALY010077512">
    <property type="protein sequence ID" value="VEL26010.1"/>
    <property type="molecule type" value="Genomic_DNA"/>
</dbReference>
<dbReference type="GO" id="GO:0004818">
    <property type="term" value="F:glutamate-tRNA ligase activity"/>
    <property type="evidence" value="ECO:0007669"/>
    <property type="project" value="TreeGrafter"/>
</dbReference>
<dbReference type="OrthoDB" id="1350766at2759"/>
<dbReference type="PANTHER" id="PTHR43097">
    <property type="entry name" value="GLUTAMINE-TRNA LIGASE"/>
    <property type="match status" value="1"/>
</dbReference>
<dbReference type="GO" id="GO:0005829">
    <property type="term" value="C:cytosol"/>
    <property type="evidence" value="ECO:0007669"/>
    <property type="project" value="TreeGrafter"/>
</dbReference>
<evidence type="ECO:0000256" key="1">
    <source>
        <dbReference type="ARBA" id="ARBA00022598"/>
    </source>
</evidence>
<keyword evidence="2" id="KW-0547">Nucleotide-binding</keyword>
<keyword evidence="3" id="KW-0067">ATP-binding</keyword>
<dbReference type="GO" id="GO:0006424">
    <property type="term" value="P:glutamyl-tRNA aminoacylation"/>
    <property type="evidence" value="ECO:0007669"/>
    <property type="project" value="TreeGrafter"/>
</dbReference>
<evidence type="ECO:0000313" key="7">
    <source>
        <dbReference type="EMBL" id="VEL26010.1"/>
    </source>
</evidence>
<evidence type="ECO:0000256" key="5">
    <source>
        <dbReference type="ARBA" id="ARBA00023146"/>
    </source>
</evidence>
<keyword evidence="1" id="KW-0436">Ligase</keyword>
<dbReference type="InterPro" id="IPR050132">
    <property type="entry name" value="Gln/Glu-tRNA_Ligase"/>
</dbReference>
<feature type="domain" description="Glutamyl/glutaminyl-tRNA synthetase class Ib catalytic" evidence="6">
    <location>
        <begin position="1"/>
        <end position="84"/>
    </location>
</feature>
<dbReference type="AlphaFoldDB" id="A0A3S5CJ95"/>
<dbReference type="SUPFAM" id="SSF52374">
    <property type="entry name" value="Nucleotidylyl transferase"/>
    <property type="match status" value="1"/>
</dbReference>
<evidence type="ECO:0000256" key="2">
    <source>
        <dbReference type="ARBA" id="ARBA00022741"/>
    </source>
</evidence>
<evidence type="ECO:0000256" key="4">
    <source>
        <dbReference type="ARBA" id="ARBA00022917"/>
    </source>
</evidence>
<protein>
    <recommendedName>
        <fullName evidence="6">Glutamyl/glutaminyl-tRNA synthetase class Ib catalytic domain-containing protein</fullName>
    </recommendedName>
</protein>
<dbReference type="InterPro" id="IPR014729">
    <property type="entry name" value="Rossmann-like_a/b/a_fold"/>
</dbReference>
<comment type="caution">
    <text evidence="7">The sequence shown here is derived from an EMBL/GenBank/DDBJ whole genome shotgun (WGS) entry which is preliminary data.</text>
</comment>
<keyword evidence="8" id="KW-1185">Reference proteome</keyword>
<dbReference type="Gene3D" id="3.90.800.10">
    <property type="entry name" value="Glutamyl-tRNA Synthetase, Domain 3"/>
    <property type="match status" value="1"/>
</dbReference>
<keyword evidence="5" id="KW-0030">Aminoacyl-tRNA synthetase</keyword>
<sequence length="86" mass="9991">MILRFDDTNPAKECTEFEQAILDDLPRLGVRWDVLSHTSDHFDSLLEFCDILLQKGLAYVDDTDPELMKAQRERREASICRDNSMS</sequence>
<dbReference type="GO" id="GO:0017102">
    <property type="term" value="C:methionyl glutamyl tRNA synthetase complex"/>
    <property type="evidence" value="ECO:0007669"/>
    <property type="project" value="TreeGrafter"/>
</dbReference>
<gene>
    <name evidence="7" type="ORF">PXEA_LOCUS19450</name>
</gene>
<dbReference type="Proteomes" id="UP000784294">
    <property type="component" value="Unassembled WGS sequence"/>
</dbReference>